<keyword evidence="3" id="KW-1185">Reference proteome</keyword>
<feature type="non-terminal residue" evidence="2">
    <location>
        <position position="1"/>
    </location>
</feature>
<gene>
    <name evidence="2" type="ORF">PCOR1329_LOCUS73343</name>
</gene>
<feature type="compositionally biased region" description="Low complexity" evidence="1">
    <location>
        <begin position="75"/>
        <end position="91"/>
    </location>
</feature>
<feature type="compositionally biased region" description="Basic residues" evidence="1">
    <location>
        <begin position="31"/>
        <end position="42"/>
    </location>
</feature>
<comment type="caution">
    <text evidence="2">The sequence shown here is derived from an EMBL/GenBank/DDBJ whole genome shotgun (WGS) entry which is preliminary data.</text>
</comment>
<dbReference type="EMBL" id="CAUYUJ010019871">
    <property type="protein sequence ID" value="CAK0894259.1"/>
    <property type="molecule type" value="Genomic_DNA"/>
</dbReference>
<proteinExistence type="predicted"/>
<evidence type="ECO:0000313" key="3">
    <source>
        <dbReference type="Proteomes" id="UP001189429"/>
    </source>
</evidence>
<dbReference type="Proteomes" id="UP001189429">
    <property type="component" value="Unassembled WGS sequence"/>
</dbReference>
<name>A0ABN9X4G5_9DINO</name>
<feature type="region of interest" description="Disordered" evidence="1">
    <location>
        <begin position="1"/>
        <end position="179"/>
    </location>
</feature>
<evidence type="ECO:0000313" key="2">
    <source>
        <dbReference type="EMBL" id="CAK0894259.1"/>
    </source>
</evidence>
<protein>
    <submittedName>
        <fullName evidence="2">Uncharacterized protein</fullName>
    </submittedName>
</protein>
<sequence length="257" mass="27528">GRRRRRTFCVSARPPPPPTAASIAAVDIGARRRATPRRVRRGGRSEEDEEEDEETHGGGPCPERVRPGRGGGALAAGAHHPAGGVAELAAPFAPPRVTPRPRRGGTSGPGRARRRCPRRSGSGTSAACRRRASSPARPAPRRSSPARRGRAGPRTGPAFPASSSSAPSSSGTYQTSREPCLPHLESNDMLCTCKVRRMCRVKSSLSRGGRVREDREPRTCLVHVALLGSSILQAHDCPTTAPRRHRRALGARTPWRP</sequence>
<reference evidence="2" key="1">
    <citation type="submission" date="2023-10" db="EMBL/GenBank/DDBJ databases">
        <authorList>
            <person name="Chen Y."/>
            <person name="Shah S."/>
            <person name="Dougan E. K."/>
            <person name="Thang M."/>
            <person name="Chan C."/>
        </authorList>
    </citation>
    <scope>NUCLEOTIDE SEQUENCE [LARGE SCALE GENOMIC DNA]</scope>
</reference>
<evidence type="ECO:0000256" key="1">
    <source>
        <dbReference type="SAM" id="MobiDB-lite"/>
    </source>
</evidence>
<feature type="compositionally biased region" description="Low complexity" evidence="1">
    <location>
        <begin position="152"/>
        <end position="170"/>
    </location>
</feature>
<accession>A0ABN9X4G5</accession>
<organism evidence="2 3">
    <name type="scientific">Prorocentrum cordatum</name>
    <dbReference type="NCBI Taxonomy" id="2364126"/>
    <lineage>
        <taxon>Eukaryota</taxon>
        <taxon>Sar</taxon>
        <taxon>Alveolata</taxon>
        <taxon>Dinophyceae</taxon>
        <taxon>Prorocentrales</taxon>
        <taxon>Prorocentraceae</taxon>
        <taxon>Prorocentrum</taxon>
    </lineage>
</organism>